<dbReference type="GO" id="GO:0046872">
    <property type="term" value="F:metal ion binding"/>
    <property type="evidence" value="ECO:0007669"/>
    <property type="project" value="UniProtKB-KW"/>
</dbReference>
<reference evidence="6" key="1">
    <citation type="journal article" name="Emerg. Infect. Dis.">
        <title>Two cases of a newly characterized neisseria species.</title>
        <authorList>
            <person name="Mustapha M."/>
            <person name="Lemos A.P.S."/>
            <person name="Harrison L.H."/>
            <person name="Vantyne D."/>
            <person name="Sacchi C.T."/>
        </authorList>
    </citation>
    <scope>NUCLEOTIDE SEQUENCE</scope>
    <source>
        <strain evidence="6">N.95.16</strain>
    </source>
</reference>
<keyword evidence="3" id="KW-0479">Metal-binding</keyword>
<dbReference type="GO" id="GO:0005344">
    <property type="term" value="F:oxygen carrier activity"/>
    <property type="evidence" value="ECO:0007669"/>
    <property type="project" value="InterPro"/>
</dbReference>
<dbReference type="PANTHER" id="PTHR47366:SF1">
    <property type="entry name" value="TWO-ON-TWO HEMOGLOBIN-3"/>
    <property type="match status" value="1"/>
</dbReference>
<proteinExistence type="inferred from homology"/>
<keyword evidence="4" id="KW-0408">Iron</keyword>
<evidence type="ECO:0000256" key="1">
    <source>
        <dbReference type="ARBA" id="ARBA00022448"/>
    </source>
</evidence>
<evidence type="ECO:0000313" key="6">
    <source>
        <dbReference type="EMBL" id="MRN37757.1"/>
    </source>
</evidence>
<dbReference type="RefSeq" id="WP_095502314.1">
    <property type="nucleotide sequence ID" value="NZ_CP046027.1"/>
</dbReference>
<dbReference type="InterPro" id="IPR001486">
    <property type="entry name" value="Hemoglobin_trunc"/>
</dbReference>
<dbReference type="GO" id="GO:0020037">
    <property type="term" value="F:heme binding"/>
    <property type="evidence" value="ECO:0007669"/>
    <property type="project" value="InterPro"/>
</dbReference>
<name>A0A5Q3S2D7_9NEIS</name>
<dbReference type="Gene3D" id="1.10.490.10">
    <property type="entry name" value="Globins"/>
    <property type="match status" value="1"/>
</dbReference>
<dbReference type="PANTHER" id="PTHR47366">
    <property type="entry name" value="TWO-ON-TWO HEMOGLOBIN-3"/>
    <property type="match status" value="1"/>
</dbReference>
<dbReference type="CDD" id="cd14773">
    <property type="entry name" value="TrHb2_PhHbO-like_O"/>
    <property type="match status" value="1"/>
</dbReference>
<dbReference type="SUPFAM" id="SSF46458">
    <property type="entry name" value="Globin-like"/>
    <property type="match status" value="1"/>
</dbReference>
<dbReference type="GO" id="GO:0019825">
    <property type="term" value="F:oxygen binding"/>
    <property type="evidence" value="ECO:0007669"/>
    <property type="project" value="InterPro"/>
</dbReference>
<gene>
    <name evidence="6" type="ORF">GJU80_04430</name>
</gene>
<dbReference type="Proteomes" id="UP000486297">
    <property type="component" value="Unassembled WGS sequence"/>
</dbReference>
<keyword evidence="1" id="KW-0813">Transport</keyword>
<evidence type="ECO:0000256" key="5">
    <source>
        <dbReference type="ARBA" id="ARBA00034496"/>
    </source>
</evidence>
<keyword evidence="7" id="KW-1185">Reference proteome</keyword>
<dbReference type="InterPro" id="IPR044203">
    <property type="entry name" value="GlbO/GLB3-like"/>
</dbReference>
<dbReference type="InterPro" id="IPR009050">
    <property type="entry name" value="Globin-like_sf"/>
</dbReference>
<evidence type="ECO:0000313" key="7">
    <source>
        <dbReference type="Proteomes" id="UP000486297"/>
    </source>
</evidence>
<evidence type="ECO:0000256" key="2">
    <source>
        <dbReference type="ARBA" id="ARBA00022617"/>
    </source>
</evidence>
<dbReference type="Pfam" id="PF01152">
    <property type="entry name" value="Bac_globin"/>
    <property type="match status" value="1"/>
</dbReference>
<protein>
    <submittedName>
        <fullName evidence="6">Globin</fullName>
    </submittedName>
</protein>
<comment type="similarity">
    <text evidence="5">Belongs to the truncated hemoglobin family. Group II subfamily.</text>
</comment>
<dbReference type="EMBL" id="WJXO01000001">
    <property type="protein sequence ID" value="MRN37757.1"/>
    <property type="molecule type" value="Genomic_DNA"/>
</dbReference>
<comment type="caution">
    <text evidence="6">The sequence shown here is derived from an EMBL/GenBank/DDBJ whole genome shotgun (WGS) entry which is preliminary data.</text>
</comment>
<dbReference type="AlphaFoldDB" id="A0A5Q3S2D7"/>
<keyword evidence="2" id="KW-0349">Heme</keyword>
<evidence type="ECO:0000256" key="4">
    <source>
        <dbReference type="ARBA" id="ARBA00023004"/>
    </source>
</evidence>
<evidence type="ECO:0000256" key="3">
    <source>
        <dbReference type="ARBA" id="ARBA00022723"/>
    </source>
</evidence>
<organism evidence="6 7">
    <name type="scientific">Neisseria brasiliensis</name>
    <dbReference type="NCBI Taxonomy" id="2666100"/>
    <lineage>
        <taxon>Bacteria</taxon>
        <taxon>Pseudomonadati</taxon>
        <taxon>Pseudomonadota</taxon>
        <taxon>Betaproteobacteria</taxon>
        <taxon>Neisseriales</taxon>
        <taxon>Neisseriaceae</taxon>
        <taxon>Neisseria</taxon>
    </lineage>
</organism>
<sequence>MYHALGGEQGVRALTDRFYDLMELEPKYQALREMHGDDMALIRDKLYEFFSGWLGGPPLFEQKYGHPQLRARHMPFAVKSQVRDEWVACFAQALSELEVDKKLAEPLLLQIYAMADWMRNQHEDGVAPPMPPGASSPEDRLAALQEMLPRYDVNGFFQTA</sequence>
<accession>A0A5Q3S2D7</accession>
<dbReference type="InterPro" id="IPR012292">
    <property type="entry name" value="Globin/Proto"/>
</dbReference>